<feature type="domain" description="DDH" evidence="7">
    <location>
        <begin position="82"/>
        <end position="226"/>
    </location>
</feature>
<dbReference type="InterPro" id="IPR003156">
    <property type="entry name" value="DHHA1_dom"/>
</dbReference>
<keyword evidence="6" id="KW-0175">Coiled coil</keyword>
<feature type="coiled-coil region" evidence="6">
    <location>
        <begin position="300"/>
        <end position="327"/>
    </location>
</feature>
<dbReference type="STRING" id="337097.BHF71_10415"/>
<feature type="domain" description="Single-stranded-DNA-specific exonuclease RecJ C-terminal" evidence="9">
    <location>
        <begin position="567"/>
        <end position="766"/>
    </location>
</feature>
<comment type="similarity">
    <text evidence="1">Belongs to the RecJ family.</text>
</comment>
<gene>
    <name evidence="11" type="ORF">BHF71_10415</name>
</gene>
<dbReference type="Pfam" id="PF10141">
    <property type="entry name" value="ssDNA-exonuc_C"/>
    <property type="match status" value="1"/>
</dbReference>
<reference evidence="11 12" key="1">
    <citation type="submission" date="2016-09" db="EMBL/GenBank/DDBJ databases">
        <title>Draft genome sequence for the type strain of Vulcanibacillus modesticaldus BR, a strictly anaerobic, moderately thermophilic, and nitrate-reducing bacterium from deep sea-hydrothermal vents of the Mid-Atlantic Ridge.</title>
        <authorList>
            <person name="Abin C.A."/>
            <person name="Hollibaugh J.T."/>
        </authorList>
    </citation>
    <scope>NUCLEOTIDE SEQUENCE [LARGE SCALE GENOMIC DNA]</scope>
    <source>
        <strain evidence="11 12">BR</strain>
    </source>
</reference>
<dbReference type="GO" id="GO:0006281">
    <property type="term" value="P:DNA repair"/>
    <property type="evidence" value="ECO:0007669"/>
    <property type="project" value="InterPro"/>
</dbReference>
<evidence type="ECO:0000256" key="3">
    <source>
        <dbReference type="ARBA" id="ARBA00022722"/>
    </source>
</evidence>
<dbReference type="InterPro" id="IPR041122">
    <property type="entry name" value="RecJ_OB"/>
</dbReference>
<dbReference type="InterPro" id="IPR004610">
    <property type="entry name" value="RecJ"/>
</dbReference>
<dbReference type="Gene3D" id="3.90.1640.30">
    <property type="match status" value="1"/>
</dbReference>
<protein>
    <recommendedName>
        <fullName evidence="2">Single-stranded-DNA-specific exonuclease RecJ</fullName>
    </recommendedName>
</protein>
<dbReference type="Proteomes" id="UP000243739">
    <property type="component" value="Unassembled WGS sequence"/>
</dbReference>
<dbReference type="InterPro" id="IPR001667">
    <property type="entry name" value="DDH_dom"/>
</dbReference>
<dbReference type="SUPFAM" id="SSF64182">
    <property type="entry name" value="DHH phosphoesterases"/>
    <property type="match status" value="1"/>
</dbReference>
<proteinExistence type="inferred from homology"/>
<evidence type="ECO:0000256" key="1">
    <source>
        <dbReference type="ARBA" id="ARBA00005915"/>
    </source>
</evidence>
<evidence type="ECO:0000313" key="11">
    <source>
        <dbReference type="EMBL" id="OEF98975.1"/>
    </source>
</evidence>
<keyword evidence="12" id="KW-1185">Reference proteome</keyword>
<dbReference type="PANTHER" id="PTHR30255:SF2">
    <property type="entry name" value="SINGLE-STRANDED-DNA-SPECIFIC EXONUCLEASE RECJ"/>
    <property type="match status" value="1"/>
</dbReference>
<dbReference type="Pfam" id="PF17768">
    <property type="entry name" value="RecJ_OB"/>
    <property type="match status" value="1"/>
</dbReference>
<comment type="caution">
    <text evidence="11">The sequence shown here is derived from an EMBL/GenBank/DDBJ whole genome shotgun (WGS) entry which is preliminary data.</text>
</comment>
<dbReference type="GO" id="GO:0003676">
    <property type="term" value="F:nucleic acid binding"/>
    <property type="evidence" value="ECO:0007669"/>
    <property type="project" value="InterPro"/>
</dbReference>
<dbReference type="Pfam" id="PF01368">
    <property type="entry name" value="DHH"/>
    <property type="match status" value="1"/>
</dbReference>
<evidence type="ECO:0000256" key="2">
    <source>
        <dbReference type="ARBA" id="ARBA00019841"/>
    </source>
</evidence>
<dbReference type="GO" id="GO:0006310">
    <property type="term" value="P:DNA recombination"/>
    <property type="evidence" value="ECO:0007669"/>
    <property type="project" value="InterPro"/>
</dbReference>
<dbReference type="GO" id="GO:0008409">
    <property type="term" value="F:5'-3' exonuclease activity"/>
    <property type="evidence" value="ECO:0007669"/>
    <property type="project" value="InterPro"/>
</dbReference>
<evidence type="ECO:0000259" key="9">
    <source>
        <dbReference type="Pfam" id="PF10141"/>
    </source>
</evidence>
<dbReference type="InterPro" id="IPR038763">
    <property type="entry name" value="DHH_sf"/>
</dbReference>
<keyword evidence="4" id="KW-0378">Hydrolase</keyword>
<dbReference type="InterPro" id="IPR018779">
    <property type="entry name" value="RecJ_C"/>
</dbReference>
<dbReference type="Pfam" id="PF02272">
    <property type="entry name" value="DHHA1"/>
    <property type="match status" value="1"/>
</dbReference>
<evidence type="ECO:0000259" key="10">
    <source>
        <dbReference type="Pfam" id="PF17768"/>
    </source>
</evidence>
<evidence type="ECO:0000313" key="12">
    <source>
        <dbReference type="Proteomes" id="UP000243739"/>
    </source>
</evidence>
<keyword evidence="3" id="KW-0540">Nuclease</keyword>
<feature type="domain" description="RecJ OB" evidence="10">
    <location>
        <begin position="454"/>
        <end position="560"/>
    </location>
</feature>
<evidence type="ECO:0000256" key="5">
    <source>
        <dbReference type="ARBA" id="ARBA00022839"/>
    </source>
</evidence>
<evidence type="ECO:0000256" key="4">
    <source>
        <dbReference type="ARBA" id="ARBA00022801"/>
    </source>
</evidence>
<dbReference type="Gene3D" id="3.10.310.30">
    <property type="match status" value="1"/>
</dbReference>
<organism evidence="11 12">
    <name type="scientific">Vulcanibacillus modesticaldus</name>
    <dbReference type="NCBI Taxonomy" id="337097"/>
    <lineage>
        <taxon>Bacteria</taxon>
        <taxon>Bacillati</taxon>
        <taxon>Bacillota</taxon>
        <taxon>Bacilli</taxon>
        <taxon>Bacillales</taxon>
        <taxon>Bacillaceae</taxon>
        <taxon>Vulcanibacillus</taxon>
    </lineage>
</organism>
<keyword evidence="5 11" id="KW-0269">Exonuclease</keyword>
<dbReference type="PANTHER" id="PTHR30255">
    <property type="entry name" value="SINGLE-STRANDED-DNA-SPECIFIC EXONUCLEASE RECJ"/>
    <property type="match status" value="1"/>
</dbReference>
<feature type="domain" description="DHHA1" evidence="8">
    <location>
        <begin position="345"/>
        <end position="438"/>
    </location>
</feature>
<name>A0A1D2YTJ8_9BACI</name>
<dbReference type="NCBIfam" id="TIGR00644">
    <property type="entry name" value="recJ"/>
    <property type="match status" value="1"/>
</dbReference>
<sequence length="773" mass="87828">MLKAKKRWHIQETDADEIEKIVRDNGVHPLIAQILAKRGLKEKEVISRYFGVDASLMYDPFLMADMKKAVERIHQAILKNEKILIYGDYDADGVTSTTLLLKVLSILDADFSYYIPNRFTEGYGLNHDAIEEAYRNGIKVIITVDTGISAVKEAELAKDLGITLIITDHHQPPAVLPDAFAVINPKRPGDGYPFKELAGVGVAFKLAHALLGRMPIELLDIVAIGTIADLVPLVDENRIIASLGLKQLEQTAHLGIKALLRENGLANKKVTAGHIGYIIAPRINASGRLDTAGHAVRLFITEDEAEAKEIAKLLDQINQERQSLVDQITDEALQIINTIGLDRDKVIIVAKENWNVGVIGIVASRILEKYYKPTIILSIDPETKIAKGSARSIEGYDIYQALTAAKDLLPHYGGHPAAAGLSINEINIPDLRSRLNKLADEWLSDEDFTPIEKVDAVCSLQDISLELIKQIEQMEPFGMGNPSPRILINQAEISDLTVLGNEKQHLKINVKDKNKYMEALFFKKSDLIKDIAPLSKVQLLGELTLNNWKGQVKPQIIVRDLQIPYLQIFDWRKSDLMKRIKDISFTDTALIYSNKLKGFTEQTGDYLTFPYDDWHKLKEYNLRSVVFVDLPPSVDVMIKTLKAIPELERIYYIFNSDDKLSFPMKVNRNLFKQVYLALKENSSLITKTNIEHYFNKFEIDSNVIEFVLNIFEELGFITVNEKRITVNPNPKKKDLIHSSLYRRYIEQEEVRQLFLYSNHYKLKTWFINQYYSK</sequence>
<dbReference type="EMBL" id="MIJF01000040">
    <property type="protein sequence ID" value="OEF98975.1"/>
    <property type="molecule type" value="Genomic_DNA"/>
</dbReference>
<evidence type="ECO:0000256" key="6">
    <source>
        <dbReference type="SAM" id="Coils"/>
    </source>
</evidence>
<accession>A0A1D2YTJ8</accession>
<dbReference type="AlphaFoldDB" id="A0A1D2YTJ8"/>
<dbReference type="InterPro" id="IPR051673">
    <property type="entry name" value="SSDNA_exonuclease_RecJ"/>
</dbReference>
<evidence type="ECO:0000259" key="8">
    <source>
        <dbReference type="Pfam" id="PF02272"/>
    </source>
</evidence>
<evidence type="ECO:0000259" key="7">
    <source>
        <dbReference type="Pfam" id="PF01368"/>
    </source>
</evidence>